<dbReference type="EMBL" id="CP036402">
    <property type="protein sequence ID" value="QBI21745.1"/>
    <property type="molecule type" value="Genomic_DNA"/>
</dbReference>
<keyword evidence="3" id="KW-1185">Reference proteome</keyword>
<dbReference type="Gene3D" id="3.40.190.10">
    <property type="entry name" value="Periplasmic binding protein-like II"/>
    <property type="match status" value="1"/>
</dbReference>
<dbReference type="GO" id="GO:1904680">
    <property type="term" value="F:peptide transmembrane transporter activity"/>
    <property type="evidence" value="ECO:0007669"/>
    <property type="project" value="TreeGrafter"/>
</dbReference>
<dbReference type="GO" id="GO:0043190">
    <property type="term" value="C:ATP-binding cassette (ABC) transporter complex"/>
    <property type="evidence" value="ECO:0007669"/>
    <property type="project" value="InterPro"/>
</dbReference>
<dbReference type="PIRSF" id="PIRSF002741">
    <property type="entry name" value="MppA"/>
    <property type="match status" value="1"/>
</dbReference>
<dbReference type="InterPro" id="IPR039424">
    <property type="entry name" value="SBP_5"/>
</dbReference>
<reference evidence="2 3" key="1">
    <citation type="submission" date="2019-01" db="EMBL/GenBank/DDBJ databases">
        <title>Egibacter rhizosphaerae EGI 80759T.</title>
        <authorList>
            <person name="Chen D.-D."/>
            <person name="Tian Y."/>
            <person name="Jiao J.-Y."/>
            <person name="Zhang X.-T."/>
            <person name="Zhang Y.-G."/>
            <person name="Zhang Y."/>
            <person name="Xiao M."/>
            <person name="Shu W.-S."/>
            <person name="Li W.-J."/>
        </authorList>
    </citation>
    <scope>NUCLEOTIDE SEQUENCE [LARGE SCALE GENOMIC DNA]</scope>
    <source>
        <strain evidence="2 3">EGI 80759</strain>
    </source>
</reference>
<dbReference type="InterPro" id="IPR000914">
    <property type="entry name" value="SBP_5_dom"/>
</dbReference>
<dbReference type="PANTHER" id="PTHR30290:SF83">
    <property type="entry name" value="ABC TRANSPORTER SUBSTRATE-BINDING PROTEIN"/>
    <property type="match status" value="1"/>
</dbReference>
<sequence length="490" mass="54975">MYLCEPERLLSQESSEVCGSQVLDVLFTGLVAYDPETSEVVEGGMASSIESDDNVDWTIEIEEGWEFHNGEEVTADNYVDAWNWMADPENEMGNASFLATAGFEGYQEVADGEADEMAGVEVVDDYTIEVSLVEPFGPFELLIGYTGFHPLPDEFYDMEATEFEEAPIGNGPYMMDGEWERGQRIMLERFDDYGGEPANAQAVEMRIYDDVGTAYLDFEAGELDIHDGVPPESRTQALEEYGDRAFDNEVSSYDYLGFPTFVEPFDDPDLRKAISLAIDRESIIDVIFEGARTPATSALPPILPAHRDGACDYCEHDPERAQELYEGTDGIDGTLELYFNSGAGHEEWMESVSLQLEDTLGIDDIEFNSLEFAEYLELHDAQEVEGPYRLGWVTVYPSPQYSMELYLEDSPSNYAGYDDPEFNDLMAEANATEPEEADEIYQEAEDILLEDLPIAPLWYGLDTVVHSERVDNVIANTRTFIEVADVEVVE</sequence>
<feature type="domain" description="Solute-binding protein family 5" evidence="1">
    <location>
        <begin position="41"/>
        <end position="412"/>
    </location>
</feature>
<dbReference type="Pfam" id="PF00496">
    <property type="entry name" value="SBP_bac_5"/>
    <property type="match status" value="1"/>
</dbReference>
<dbReference type="GO" id="GO:0042597">
    <property type="term" value="C:periplasmic space"/>
    <property type="evidence" value="ECO:0007669"/>
    <property type="project" value="UniProtKB-ARBA"/>
</dbReference>
<evidence type="ECO:0000313" key="2">
    <source>
        <dbReference type="EMBL" id="QBI21745.1"/>
    </source>
</evidence>
<dbReference type="AlphaFoldDB" id="A0A411YKM7"/>
<dbReference type="OrthoDB" id="9046151at2"/>
<dbReference type="Proteomes" id="UP000291469">
    <property type="component" value="Chromosome"/>
</dbReference>
<dbReference type="SUPFAM" id="SSF53850">
    <property type="entry name" value="Periplasmic binding protein-like II"/>
    <property type="match status" value="1"/>
</dbReference>
<organism evidence="2 3">
    <name type="scientific">Egibacter rhizosphaerae</name>
    <dbReference type="NCBI Taxonomy" id="1670831"/>
    <lineage>
        <taxon>Bacteria</taxon>
        <taxon>Bacillati</taxon>
        <taxon>Actinomycetota</taxon>
        <taxon>Nitriliruptoria</taxon>
        <taxon>Egibacterales</taxon>
        <taxon>Egibacteraceae</taxon>
        <taxon>Egibacter</taxon>
    </lineage>
</organism>
<evidence type="ECO:0000259" key="1">
    <source>
        <dbReference type="Pfam" id="PF00496"/>
    </source>
</evidence>
<dbReference type="KEGG" id="erz:ER308_20750"/>
<dbReference type="Gene3D" id="3.10.105.10">
    <property type="entry name" value="Dipeptide-binding Protein, Domain 3"/>
    <property type="match status" value="1"/>
</dbReference>
<dbReference type="PANTHER" id="PTHR30290">
    <property type="entry name" value="PERIPLASMIC BINDING COMPONENT OF ABC TRANSPORTER"/>
    <property type="match status" value="1"/>
</dbReference>
<protein>
    <submittedName>
        <fullName evidence="2">ABC transporter substrate-binding protein</fullName>
    </submittedName>
</protein>
<gene>
    <name evidence="2" type="ORF">ER308_20750</name>
</gene>
<dbReference type="GO" id="GO:0015833">
    <property type="term" value="P:peptide transport"/>
    <property type="evidence" value="ECO:0007669"/>
    <property type="project" value="TreeGrafter"/>
</dbReference>
<evidence type="ECO:0000313" key="3">
    <source>
        <dbReference type="Proteomes" id="UP000291469"/>
    </source>
</evidence>
<proteinExistence type="predicted"/>
<dbReference type="Gene3D" id="3.90.76.10">
    <property type="entry name" value="Dipeptide-binding Protein, Domain 1"/>
    <property type="match status" value="1"/>
</dbReference>
<dbReference type="InterPro" id="IPR030678">
    <property type="entry name" value="Peptide/Ni-bd"/>
</dbReference>
<accession>A0A411YKM7</accession>
<name>A0A411YKM7_9ACTN</name>
<dbReference type="CDD" id="cd00995">
    <property type="entry name" value="PBP2_NikA_DppA_OppA_like"/>
    <property type="match status" value="1"/>
</dbReference>